<evidence type="ECO:0000259" key="9">
    <source>
        <dbReference type="PROSITE" id="PS50262"/>
    </source>
</evidence>
<gene>
    <name evidence="10" type="ORF">TSAR_002322</name>
</gene>
<dbReference type="EMBL" id="NNAY01005093">
    <property type="protein sequence ID" value="OXU17010.1"/>
    <property type="molecule type" value="Genomic_DNA"/>
</dbReference>
<dbReference type="GO" id="GO:0005886">
    <property type="term" value="C:plasma membrane"/>
    <property type="evidence" value="ECO:0007669"/>
    <property type="project" value="UniProtKB-SubCell"/>
</dbReference>
<dbReference type="AlphaFoldDB" id="A0A232EF77"/>
<feature type="transmembrane region" description="Helical" evidence="8">
    <location>
        <begin position="167"/>
        <end position="192"/>
    </location>
</feature>
<keyword evidence="5 8" id="KW-1133">Transmembrane helix</keyword>
<comment type="subcellular location">
    <subcellularLocation>
        <location evidence="1">Cell membrane</location>
        <topology evidence="1">Multi-pass membrane protein</topology>
    </subcellularLocation>
</comment>
<evidence type="ECO:0000313" key="10">
    <source>
        <dbReference type="EMBL" id="OXU17010.1"/>
    </source>
</evidence>
<comment type="similarity">
    <text evidence="2">Belongs to the G-protein coupled receptor 1 family.</text>
</comment>
<evidence type="ECO:0000256" key="4">
    <source>
        <dbReference type="ARBA" id="ARBA00022692"/>
    </source>
</evidence>
<dbReference type="GO" id="GO:0042277">
    <property type="term" value="F:peptide binding"/>
    <property type="evidence" value="ECO:0007669"/>
    <property type="project" value="TreeGrafter"/>
</dbReference>
<dbReference type="Gene3D" id="1.20.1070.10">
    <property type="entry name" value="Rhodopsin 7-helix transmembrane proteins"/>
    <property type="match status" value="1"/>
</dbReference>
<dbReference type="OrthoDB" id="5975505at2759"/>
<accession>A0A232EF77</accession>
<proteinExistence type="inferred from homology"/>
<dbReference type="STRING" id="543379.A0A232EF77"/>
<dbReference type="InterPro" id="IPR017452">
    <property type="entry name" value="GPCR_Rhodpsn_7TM"/>
</dbReference>
<dbReference type="Pfam" id="PF00001">
    <property type="entry name" value="7tm_1"/>
    <property type="match status" value="1"/>
</dbReference>
<evidence type="ECO:0000256" key="6">
    <source>
        <dbReference type="ARBA" id="ARBA00023136"/>
    </source>
</evidence>
<dbReference type="PROSITE" id="PS50262">
    <property type="entry name" value="G_PROTEIN_RECEP_F1_2"/>
    <property type="match status" value="1"/>
</dbReference>
<feature type="transmembrane region" description="Helical" evidence="8">
    <location>
        <begin position="67"/>
        <end position="93"/>
    </location>
</feature>
<sequence>MHNALLNLWHDEIPAAGIESIYLRIRGCTDSLAAIFAIILHSYNKLPFLAIWWPLKCQITKRRARMMIVIIWFIALTSTMPWLLFFDLVPIYSDDPNLKLCLERWPNPEDDSLFFLIGNLMLCYVLPMILISLCYVLIWIKVWRRHIPSDTKDDQMERLQQKSKVKVVKMLIVVVILFVLSWLPLYVIFARMKFGGKIADWEEELLPIATPIAQWLGASNSCINPILYAFFNKKYRRGFMAILKSGQCCGKLRYYETVAMMSSSTSMRKSSYYVNNNNSSTRRAFHGPPVHQDSNVSYIFNHTGV</sequence>
<keyword evidence="3" id="KW-1003">Cell membrane</keyword>
<evidence type="ECO:0000313" key="11">
    <source>
        <dbReference type="Proteomes" id="UP000215335"/>
    </source>
</evidence>
<dbReference type="PRINTS" id="PR00237">
    <property type="entry name" value="GPCRRHODOPSN"/>
</dbReference>
<evidence type="ECO:0000256" key="7">
    <source>
        <dbReference type="ARBA" id="ARBA00023170"/>
    </source>
</evidence>
<dbReference type="GO" id="GO:0032870">
    <property type="term" value="P:cellular response to hormone stimulus"/>
    <property type="evidence" value="ECO:0007669"/>
    <property type="project" value="TreeGrafter"/>
</dbReference>
<comment type="caution">
    <text evidence="10">The sequence shown here is derived from an EMBL/GenBank/DDBJ whole genome shotgun (WGS) entry which is preliminary data.</text>
</comment>
<name>A0A232EF77_9HYME</name>
<evidence type="ECO:0000256" key="3">
    <source>
        <dbReference type="ARBA" id="ARBA00022475"/>
    </source>
</evidence>
<dbReference type="GO" id="GO:0004930">
    <property type="term" value="F:G protein-coupled receptor activity"/>
    <property type="evidence" value="ECO:0007669"/>
    <property type="project" value="InterPro"/>
</dbReference>
<feature type="transmembrane region" description="Helical" evidence="8">
    <location>
        <begin position="212"/>
        <end position="231"/>
    </location>
</feature>
<organism evidence="10 11">
    <name type="scientific">Trichomalopsis sarcophagae</name>
    <dbReference type="NCBI Taxonomy" id="543379"/>
    <lineage>
        <taxon>Eukaryota</taxon>
        <taxon>Metazoa</taxon>
        <taxon>Ecdysozoa</taxon>
        <taxon>Arthropoda</taxon>
        <taxon>Hexapoda</taxon>
        <taxon>Insecta</taxon>
        <taxon>Pterygota</taxon>
        <taxon>Neoptera</taxon>
        <taxon>Endopterygota</taxon>
        <taxon>Hymenoptera</taxon>
        <taxon>Apocrita</taxon>
        <taxon>Proctotrupomorpha</taxon>
        <taxon>Chalcidoidea</taxon>
        <taxon>Pteromalidae</taxon>
        <taxon>Pteromalinae</taxon>
        <taxon>Trichomalopsis</taxon>
    </lineage>
</organism>
<protein>
    <recommendedName>
        <fullName evidence="9">G-protein coupled receptors family 1 profile domain-containing protein</fullName>
    </recommendedName>
</protein>
<dbReference type="SUPFAM" id="SSF81321">
    <property type="entry name" value="Family A G protein-coupled receptor-like"/>
    <property type="match status" value="1"/>
</dbReference>
<evidence type="ECO:0000256" key="5">
    <source>
        <dbReference type="ARBA" id="ARBA00022989"/>
    </source>
</evidence>
<keyword evidence="11" id="KW-1185">Reference proteome</keyword>
<evidence type="ECO:0000256" key="2">
    <source>
        <dbReference type="ARBA" id="ARBA00010663"/>
    </source>
</evidence>
<dbReference type="PANTHER" id="PTHR24241">
    <property type="entry name" value="NEUROPEPTIDE RECEPTOR-RELATED G-PROTEIN COUPLED RECEPTOR"/>
    <property type="match status" value="1"/>
</dbReference>
<evidence type="ECO:0000256" key="8">
    <source>
        <dbReference type="SAM" id="Phobius"/>
    </source>
</evidence>
<feature type="transmembrane region" description="Helical" evidence="8">
    <location>
        <begin position="32"/>
        <end position="55"/>
    </location>
</feature>
<keyword evidence="6 8" id="KW-0472">Membrane</keyword>
<dbReference type="Proteomes" id="UP000215335">
    <property type="component" value="Unassembled WGS sequence"/>
</dbReference>
<feature type="transmembrane region" description="Helical" evidence="8">
    <location>
        <begin position="113"/>
        <end position="140"/>
    </location>
</feature>
<dbReference type="PANTHER" id="PTHR24241:SF76">
    <property type="entry name" value="NEUROPEPTIDE SIFAMIDE RECEPTOR"/>
    <property type="match status" value="1"/>
</dbReference>
<reference evidence="10 11" key="1">
    <citation type="journal article" date="2017" name="Curr. Biol.">
        <title>The Evolution of Venom by Co-option of Single-Copy Genes.</title>
        <authorList>
            <person name="Martinson E.O."/>
            <person name="Mrinalini"/>
            <person name="Kelkar Y.D."/>
            <person name="Chang C.H."/>
            <person name="Werren J.H."/>
        </authorList>
    </citation>
    <scope>NUCLEOTIDE SEQUENCE [LARGE SCALE GENOMIC DNA]</scope>
    <source>
        <strain evidence="10 11">Alberta</strain>
        <tissue evidence="10">Whole body</tissue>
    </source>
</reference>
<feature type="domain" description="G-protein coupled receptors family 1 profile" evidence="9">
    <location>
        <begin position="33"/>
        <end position="228"/>
    </location>
</feature>
<keyword evidence="7" id="KW-0675">Receptor</keyword>
<evidence type="ECO:0000256" key="1">
    <source>
        <dbReference type="ARBA" id="ARBA00004651"/>
    </source>
</evidence>
<keyword evidence="4 8" id="KW-0812">Transmembrane</keyword>
<dbReference type="InterPro" id="IPR000276">
    <property type="entry name" value="GPCR_Rhodpsn"/>
</dbReference>